<dbReference type="EMBL" id="CP001848">
    <property type="protein sequence ID" value="ADB18888.1"/>
    <property type="molecule type" value="Genomic_DNA"/>
</dbReference>
<dbReference type="Pfam" id="PF13421">
    <property type="entry name" value="Band_7_1"/>
    <property type="match status" value="1"/>
</dbReference>
<proteinExistence type="predicted"/>
<dbReference type="CDD" id="cd03408">
    <property type="entry name" value="SPFH_like_u1"/>
    <property type="match status" value="1"/>
</dbReference>
<protein>
    <submittedName>
        <fullName evidence="3">Band 7 protein</fullName>
    </submittedName>
</protein>
<dbReference type="Proteomes" id="UP000001887">
    <property type="component" value="Chromosome"/>
</dbReference>
<dbReference type="eggNOG" id="COG4260">
    <property type="taxonomic scope" value="Bacteria"/>
</dbReference>
<evidence type="ECO:0000313" key="4">
    <source>
        <dbReference type="Proteomes" id="UP000001887"/>
    </source>
</evidence>
<dbReference type="HOGENOM" id="CLU_599718_0_0_0"/>
<dbReference type="PANTHER" id="PTHR37826">
    <property type="entry name" value="FLOTILLIN BAND_7_5 DOMAIN PROTEIN"/>
    <property type="match status" value="1"/>
</dbReference>
<sequence>MGIRIEVIDFFDETNRTLVHRVPPDGSADIKIGAQLIVQPNQEAVFVRSGQALDKFGPGRHTLTTWNVPILTRLLTIPWEKSPFQAQVYFVGLQTFLDQKWGTRQPITVRDRDFGIVRLRANGKFAYRVADSVKLLDELVGTQGKTTTEEITAYLKDLIVARLTDIIGTQQISLLDLPAKFDELGKDSTNSIKADFEKFGLELVDFFINAITPPEEVQKAIDTRSSMGVIGDLQAFTAYQAASSLTKLAEQQGGGAGAAMGMGMGAGYGMMLPQMIREAMANNPQVNSSQFAPPPGTATAASPAAGTAGLDLSGLAAAKVTPVDPKQLVRSVAQTSAWQLLESGDAWQIVVPVGSLRKQTVVVRFDQKDSSGLPVISYTSVCGPSTPENAIQLLKFNTQMVLGAFAIQSTASGDVVVVCTSQLASTTTALDVSRSINTIAWQADKVEEQIVGSDQN</sequence>
<dbReference type="AlphaFoldDB" id="D2R439"/>
<keyword evidence="4" id="KW-1185">Reference proteome</keyword>
<dbReference type="SUPFAM" id="SSF117892">
    <property type="entry name" value="Band 7/SPFH domain"/>
    <property type="match status" value="1"/>
</dbReference>
<dbReference type="InterPro" id="IPR033880">
    <property type="entry name" value="SPFH_YdjI"/>
</dbReference>
<name>D2R439_PIRSD</name>
<dbReference type="PANTHER" id="PTHR37826:SF2">
    <property type="entry name" value="ZINC-RIBBON DOMAIN-CONTAINING PROTEIN"/>
    <property type="match status" value="1"/>
</dbReference>
<evidence type="ECO:0000256" key="1">
    <source>
        <dbReference type="SAM" id="MobiDB-lite"/>
    </source>
</evidence>
<feature type="region of interest" description="Disordered" evidence="1">
    <location>
        <begin position="285"/>
        <end position="304"/>
    </location>
</feature>
<dbReference type="OrthoDB" id="9788304at2"/>
<dbReference type="STRING" id="530564.Psta_4240"/>
<dbReference type="Gene3D" id="3.30.479.30">
    <property type="entry name" value="Band 7 domain"/>
    <property type="match status" value="1"/>
</dbReference>
<evidence type="ECO:0000259" key="2">
    <source>
        <dbReference type="Pfam" id="PF13421"/>
    </source>
</evidence>
<evidence type="ECO:0000313" key="3">
    <source>
        <dbReference type="EMBL" id="ADB18888.1"/>
    </source>
</evidence>
<reference evidence="3 4" key="1">
    <citation type="journal article" date="2009" name="Stand. Genomic Sci.">
        <title>Complete genome sequence of Pirellula staleyi type strain (ATCC 27377).</title>
        <authorList>
            <person name="Clum A."/>
            <person name="Tindall B.J."/>
            <person name="Sikorski J."/>
            <person name="Ivanova N."/>
            <person name="Mavrommatis K."/>
            <person name="Lucas S."/>
            <person name="Glavina del Rio T."/>
            <person name="Nolan M."/>
            <person name="Chen F."/>
            <person name="Tice H."/>
            <person name="Pitluck S."/>
            <person name="Cheng J.F."/>
            <person name="Chertkov O."/>
            <person name="Brettin T."/>
            <person name="Han C."/>
            <person name="Detter J.C."/>
            <person name="Kuske C."/>
            <person name="Bruce D."/>
            <person name="Goodwin L."/>
            <person name="Ovchinikova G."/>
            <person name="Pati A."/>
            <person name="Mikhailova N."/>
            <person name="Chen A."/>
            <person name="Palaniappan K."/>
            <person name="Land M."/>
            <person name="Hauser L."/>
            <person name="Chang Y.J."/>
            <person name="Jeffries C.D."/>
            <person name="Chain P."/>
            <person name="Rohde M."/>
            <person name="Goker M."/>
            <person name="Bristow J."/>
            <person name="Eisen J.A."/>
            <person name="Markowitz V."/>
            <person name="Hugenholtz P."/>
            <person name="Kyrpides N.C."/>
            <person name="Klenk H.P."/>
            <person name="Lapidus A."/>
        </authorList>
    </citation>
    <scope>NUCLEOTIDE SEQUENCE [LARGE SCALE GENOMIC DNA]</scope>
    <source>
        <strain evidence="4">ATCC 27377 / DSM 6068 / ICPB 4128</strain>
    </source>
</reference>
<gene>
    <name evidence="3" type="ordered locus">Psta_4240</name>
</gene>
<organism evidence="3 4">
    <name type="scientific">Pirellula staleyi (strain ATCC 27377 / DSM 6068 / ICPB 4128)</name>
    <name type="common">Pirella staleyi</name>
    <dbReference type="NCBI Taxonomy" id="530564"/>
    <lineage>
        <taxon>Bacteria</taxon>
        <taxon>Pseudomonadati</taxon>
        <taxon>Planctomycetota</taxon>
        <taxon>Planctomycetia</taxon>
        <taxon>Pirellulales</taxon>
        <taxon>Pirellulaceae</taxon>
        <taxon>Pirellula</taxon>
    </lineage>
</organism>
<feature type="domain" description="SPFH" evidence="2">
    <location>
        <begin position="27"/>
        <end position="229"/>
    </location>
</feature>
<accession>D2R439</accession>
<dbReference type="SUPFAM" id="SSF69635">
    <property type="entry name" value="Type III secretory system chaperone-like"/>
    <property type="match status" value="1"/>
</dbReference>
<dbReference type="KEGG" id="psl:Psta_4240"/>
<dbReference type="InterPro" id="IPR036013">
    <property type="entry name" value="Band_7/SPFH_dom_sf"/>
</dbReference>